<name>A0A916J332_9PROT</name>
<dbReference type="AlphaFoldDB" id="A0A916J332"/>
<evidence type="ECO:0008006" key="3">
    <source>
        <dbReference type="Google" id="ProtNLM"/>
    </source>
</evidence>
<organism evidence="1 2">
    <name type="scientific">Georgfuchsia toluolica</name>
    <dbReference type="NCBI Taxonomy" id="424218"/>
    <lineage>
        <taxon>Bacteria</taxon>
        <taxon>Pseudomonadati</taxon>
        <taxon>Pseudomonadota</taxon>
        <taxon>Betaproteobacteria</taxon>
        <taxon>Nitrosomonadales</taxon>
        <taxon>Sterolibacteriaceae</taxon>
        <taxon>Georgfuchsia</taxon>
    </lineage>
</organism>
<dbReference type="Proteomes" id="UP000742786">
    <property type="component" value="Unassembled WGS sequence"/>
</dbReference>
<reference evidence="1" key="1">
    <citation type="submission" date="2021-04" db="EMBL/GenBank/DDBJ databases">
        <authorList>
            <person name="Hornung B."/>
        </authorList>
    </citation>
    <scope>NUCLEOTIDE SEQUENCE</scope>
    <source>
        <strain evidence="1">G5G6</strain>
    </source>
</reference>
<sequence>MIVALHQPHFLPWLGYLERMVQADLFIVLDHVQFERRNYQNRTRILVNGLGHWLTVPVQQHSQQELILDKRINNPPLEDSRWWGTNHSQTLRHAYRDAPFVEYYLPALKELLESRWDHLVDLNMATLDFLRDALAISTPMVRSSELGVSGSKSELILNLCRAAGADTYLAGMGGSRDYLDRAAFARANIELAWQDFRHPRYAQCGGGEFVAGLSAVDALFNQGPHSRSFLSGKITTDYPLAASQREVAHA</sequence>
<gene>
    <name evidence="1" type="ORF">GTOL_10815</name>
</gene>
<dbReference type="InterPro" id="IPR014985">
    <property type="entry name" value="WbqC"/>
</dbReference>
<evidence type="ECO:0000313" key="2">
    <source>
        <dbReference type="Proteomes" id="UP000742786"/>
    </source>
</evidence>
<dbReference type="RefSeq" id="WP_220634949.1">
    <property type="nucleotide sequence ID" value="NZ_CAJQUM010000001.1"/>
</dbReference>
<evidence type="ECO:0000313" key="1">
    <source>
        <dbReference type="EMBL" id="CAG4882933.1"/>
    </source>
</evidence>
<comment type="caution">
    <text evidence="1">The sequence shown here is derived from an EMBL/GenBank/DDBJ whole genome shotgun (WGS) entry which is preliminary data.</text>
</comment>
<keyword evidence="2" id="KW-1185">Reference proteome</keyword>
<proteinExistence type="predicted"/>
<accession>A0A916J332</accession>
<protein>
    <recommendedName>
        <fullName evidence="3">WbqC family protein</fullName>
    </recommendedName>
</protein>
<dbReference type="EMBL" id="CAJQUM010000001">
    <property type="protein sequence ID" value="CAG4882933.1"/>
    <property type="molecule type" value="Genomic_DNA"/>
</dbReference>
<dbReference type="Pfam" id="PF08889">
    <property type="entry name" value="WbqC"/>
    <property type="match status" value="1"/>
</dbReference>